<dbReference type="PANTHER" id="PTHR13778:SF47">
    <property type="entry name" value="LIPOPOLYSACCHARIDE 1,3-GALACTOSYLTRANSFERASE"/>
    <property type="match status" value="1"/>
</dbReference>
<accession>A0AAV8H6Q5</accession>
<reference evidence="5" key="1">
    <citation type="submission" date="2022-08" db="EMBL/GenBank/DDBJ databases">
        <authorList>
            <person name="Marques A."/>
        </authorList>
    </citation>
    <scope>NUCLEOTIDE SEQUENCE</scope>
    <source>
        <strain evidence="5">RhyPub2mFocal</strain>
        <tissue evidence="5">Leaves</tissue>
    </source>
</reference>
<keyword evidence="6" id="KW-1185">Reference proteome</keyword>
<dbReference type="GO" id="GO:0016757">
    <property type="term" value="F:glycosyltransferase activity"/>
    <property type="evidence" value="ECO:0007669"/>
    <property type="project" value="UniProtKB-KW"/>
</dbReference>
<keyword evidence="2" id="KW-0328">Glycosyltransferase</keyword>
<evidence type="ECO:0000256" key="3">
    <source>
        <dbReference type="ARBA" id="ARBA00022679"/>
    </source>
</evidence>
<dbReference type="InterPro" id="IPR050748">
    <property type="entry name" value="Glycosyltrans_8_dom-fam"/>
</dbReference>
<dbReference type="SUPFAM" id="SSF53448">
    <property type="entry name" value="Nucleotide-diphospho-sugar transferases"/>
    <property type="match status" value="1"/>
</dbReference>
<sequence>MASSSESSYHASESGLTRRAGVSSNRTVPSPVRPDVDPPPRPRPGMQKLAVIAIVALGCLQLFLSPTHFRDPKDPHRSWIPIDPTRSAPISKYPTSDQQSSREANQEVEVPGIHIFSWTDCLNLPMLAVLTNSTLSSSRYPEDVFFHFFIPPGEDDKLSYYKLKVILPNSNLEIVGQKNIKERLELPNLEGDSLQTYLDEVAPLVVPKSHLSLSKYVYISPDTIIMVTDTGQIEELFGTDLGPYAIGAAEDCQKRLGEFLNIEVLNAIQRTAAKSWVSDKPYDKDACMPDFNVVLVDPRKFDDTFTEAVLWWTKVLDLESARGNHIRLAMALTLYEKYQKLPPSWKLETSITDEKKVIEFDGPRAECRHHRTEQQSSPNGDVWEQYLPSKSVAILTH</sequence>
<organism evidence="5 6">
    <name type="scientific">Rhynchospora pubera</name>
    <dbReference type="NCBI Taxonomy" id="906938"/>
    <lineage>
        <taxon>Eukaryota</taxon>
        <taxon>Viridiplantae</taxon>
        <taxon>Streptophyta</taxon>
        <taxon>Embryophyta</taxon>
        <taxon>Tracheophyta</taxon>
        <taxon>Spermatophyta</taxon>
        <taxon>Magnoliopsida</taxon>
        <taxon>Liliopsida</taxon>
        <taxon>Poales</taxon>
        <taxon>Cyperaceae</taxon>
        <taxon>Cyperoideae</taxon>
        <taxon>Rhynchosporeae</taxon>
        <taxon>Rhynchospora</taxon>
    </lineage>
</organism>
<evidence type="ECO:0000256" key="4">
    <source>
        <dbReference type="SAM" id="MobiDB-lite"/>
    </source>
</evidence>
<feature type="region of interest" description="Disordered" evidence="4">
    <location>
        <begin position="1"/>
        <end position="45"/>
    </location>
</feature>
<dbReference type="EMBL" id="JAMFTS010000001">
    <property type="protein sequence ID" value="KAJ4811437.1"/>
    <property type="molecule type" value="Genomic_DNA"/>
</dbReference>
<evidence type="ECO:0000256" key="2">
    <source>
        <dbReference type="ARBA" id="ARBA00022676"/>
    </source>
</evidence>
<evidence type="ECO:0000256" key="1">
    <source>
        <dbReference type="ARBA" id="ARBA00004877"/>
    </source>
</evidence>
<evidence type="ECO:0000313" key="6">
    <source>
        <dbReference type="Proteomes" id="UP001140206"/>
    </source>
</evidence>
<dbReference type="Proteomes" id="UP001140206">
    <property type="component" value="Chromosome 1"/>
</dbReference>
<feature type="compositionally biased region" description="Low complexity" evidence="4">
    <location>
        <begin position="1"/>
        <end position="14"/>
    </location>
</feature>
<comment type="caution">
    <text evidence="5">The sequence shown here is derived from an EMBL/GenBank/DDBJ whole genome shotgun (WGS) entry which is preliminary data.</text>
</comment>
<dbReference type="AlphaFoldDB" id="A0AAV8H6Q5"/>
<gene>
    <name evidence="5" type="ORF">LUZ62_024003</name>
</gene>
<feature type="compositionally biased region" description="Polar residues" evidence="4">
    <location>
        <begin position="93"/>
        <end position="103"/>
    </location>
</feature>
<protein>
    <submittedName>
        <fullName evidence="5">Hexosyltransferase</fullName>
    </submittedName>
</protein>
<dbReference type="Gene3D" id="3.90.550.10">
    <property type="entry name" value="Spore Coat Polysaccharide Biosynthesis Protein SpsA, Chain A"/>
    <property type="match status" value="1"/>
</dbReference>
<feature type="region of interest" description="Disordered" evidence="4">
    <location>
        <begin position="74"/>
        <end position="106"/>
    </location>
</feature>
<proteinExistence type="predicted"/>
<keyword evidence="3" id="KW-0808">Transferase</keyword>
<comment type="pathway">
    <text evidence="1">Glycan metabolism; pectin biosynthesis.</text>
</comment>
<evidence type="ECO:0000313" key="5">
    <source>
        <dbReference type="EMBL" id="KAJ4811437.1"/>
    </source>
</evidence>
<dbReference type="InterPro" id="IPR029044">
    <property type="entry name" value="Nucleotide-diphossugar_trans"/>
</dbReference>
<dbReference type="GO" id="GO:0005794">
    <property type="term" value="C:Golgi apparatus"/>
    <property type="evidence" value="ECO:0007669"/>
    <property type="project" value="TreeGrafter"/>
</dbReference>
<dbReference type="PANTHER" id="PTHR13778">
    <property type="entry name" value="GLYCOSYLTRANSFERASE 8 DOMAIN-CONTAINING PROTEIN"/>
    <property type="match status" value="1"/>
</dbReference>
<name>A0AAV8H6Q5_9POAL</name>